<protein>
    <recommendedName>
        <fullName evidence="4">Lipoprotein</fullName>
    </recommendedName>
</protein>
<proteinExistence type="predicted"/>
<evidence type="ECO:0000256" key="1">
    <source>
        <dbReference type="SAM" id="SignalP"/>
    </source>
</evidence>
<organism evidence="2 3">
    <name type="scientific">Flexistipes sinusarabici</name>
    <dbReference type="NCBI Taxonomy" id="2352"/>
    <lineage>
        <taxon>Bacteria</taxon>
        <taxon>Pseudomonadati</taxon>
        <taxon>Deferribacterota</taxon>
        <taxon>Deferribacteres</taxon>
        <taxon>Deferribacterales</taxon>
        <taxon>Flexistipitaceae</taxon>
        <taxon>Flexistipes</taxon>
    </lineage>
</organism>
<evidence type="ECO:0008006" key="4">
    <source>
        <dbReference type="Google" id="ProtNLM"/>
    </source>
</evidence>
<evidence type="ECO:0000313" key="3">
    <source>
        <dbReference type="Proteomes" id="UP000262325"/>
    </source>
</evidence>
<sequence length="202" mass="22622">MKRFILALIIILFVYACGSVSDGESGSSFESVRLFVSGSNIEGGVYKADSVVQAYDNGTCANDSDNYTYTTDEVTVNVKSEALPNLPSDLELAEVEVYNIIVSFIPNDDISPEVPTKEYSKIYSIQPNSTMSIPVIIIDESDKSDSGSDWYYQKLDNDTKTESYNYIVNIKFKAEERWYGGTDSFSYKFNLTYSDLDDDCTK</sequence>
<keyword evidence="1" id="KW-0732">Signal</keyword>
<dbReference type="EMBL" id="DPPF01000087">
    <property type="protein sequence ID" value="HCW92872.1"/>
    <property type="molecule type" value="Genomic_DNA"/>
</dbReference>
<name>A0A3D5QCI1_FLESI</name>
<reference evidence="2 3" key="1">
    <citation type="journal article" date="2018" name="Nat. Biotechnol.">
        <title>A standardized bacterial taxonomy based on genome phylogeny substantially revises the tree of life.</title>
        <authorList>
            <person name="Parks D.H."/>
            <person name="Chuvochina M."/>
            <person name="Waite D.W."/>
            <person name="Rinke C."/>
            <person name="Skarshewski A."/>
            <person name="Chaumeil P.A."/>
            <person name="Hugenholtz P."/>
        </authorList>
    </citation>
    <scope>NUCLEOTIDE SEQUENCE [LARGE SCALE GENOMIC DNA]</scope>
    <source>
        <strain evidence="2">UBA8672</strain>
    </source>
</reference>
<feature type="signal peptide" evidence="1">
    <location>
        <begin position="1"/>
        <end position="18"/>
    </location>
</feature>
<evidence type="ECO:0000313" key="2">
    <source>
        <dbReference type="EMBL" id="HCW92872.1"/>
    </source>
</evidence>
<dbReference type="PROSITE" id="PS51257">
    <property type="entry name" value="PROKAR_LIPOPROTEIN"/>
    <property type="match status" value="1"/>
</dbReference>
<dbReference type="AlphaFoldDB" id="A0A3D5QCI1"/>
<feature type="chain" id="PRO_5017581477" description="Lipoprotein" evidence="1">
    <location>
        <begin position="19"/>
        <end position="202"/>
    </location>
</feature>
<gene>
    <name evidence="2" type="ORF">DHM44_04245</name>
</gene>
<dbReference type="Proteomes" id="UP000262325">
    <property type="component" value="Unassembled WGS sequence"/>
</dbReference>
<accession>A0A3D5QCI1</accession>
<comment type="caution">
    <text evidence="2">The sequence shown here is derived from an EMBL/GenBank/DDBJ whole genome shotgun (WGS) entry which is preliminary data.</text>
</comment>